<evidence type="ECO:0000256" key="7">
    <source>
        <dbReference type="ARBA" id="ARBA00022692"/>
    </source>
</evidence>
<keyword evidence="12 15" id="KW-0472">Membrane</keyword>
<evidence type="ECO:0000313" key="18">
    <source>
        <dbReference type="EMBL" id="AHF10826.1"/>
    </source>
</evidence>
<evidence type="ECO:0000313" key="19">
    <source>
        <dbReference type="Proteomes" id="UP000018934"/>
    </source>
</evidence>
<keyword evidence="13" id="KW-0961">Cell wall biogenesis/degradation</keyword>
<evidence type="ECO:0000256" key="8">
    <source>
        <dbReference type="ARBA" id="ARBA00022801"/>
    </source>
</evidence>
<feature type="transmembrane region" description="Helical" evidence="15">
    <location>
        <begin position="12"/>
        <end position="34"/>
    </location>
</feature>
<protein>
    <submittedName>
        <fullName evidence="18">Penicillin-binding protein 2</fullName>
    </submittedName>
</protein>
<dbReference type="InterPro" id="IPR050515">
    <property type="entry name" value="Beta-lactam/transpept"/>
</dbReference>
<dbReference type="Gene3D" id="3.40.710.10">
    <property type="entry name" value="DD-peptidase/beta-lactamase superfamily"/>
    <property type="match status" value="1"/>
</dbReference>
<dbReference type="InterPro" id="IPR005311">
    <property type="entry name" value="PBP_dimer"/>
</dbReference>
<keyword evidence="7 15" id="KW-0812">Transmembrane</keyword>
<dbReference type="InterPro" id="IPR017790">
    <property type="entry name" value="Penicillin-binding_protein_2"/>
</dbReference>
<dbReference type="InterPro" id="IPR036138">
    <property type="entry name" value="PBP_dimer_sf"/>
</dbReference>
<keyword evidence="11 15" id="KW-1133">Transmembrane helix</keyword>
<evidence type="ECO:0000259" key="16">
    <source>
        <dbReference type="Pfam" id="PF00905"/>
    </source>
</evidence>
<keyword evidence="9" id="KW-0133">Cell shape</keyword>
<keyword evidence="5" id="KW-0997">Cell inner membrane</keyword>
<comment type="subcellular location">
    <subcellularLocation>
        <location evidence="2">Cell membrane</location>
    </subcellularLocation>
    <subcellularLocation>
        <location evidence="1">Membrane</location>
        <topology evidence="1">Single-pass membrane protein</topology>
    </subcellularLocation>
</comment>
<dbReference type="SUPFAM" id="SSF56519">
    <property type="entry name" value="Penicillin binding protein dimerisation domain"/>
    <property type="match status" value="1"/>
</dbReference>
<evidence type="ECO:0000256" key="4">
    <source>
        <dbReference type="ARBA" id="ARBA00022475"/>
    </source>
</evidence>
<keyword evidence="10" id="KW-0573">Peptidoglycan synthesis</keyword>
<feature type="domain" description="Penicillin-binding protein dimerisation" evidence="17">
    <location>
        <begin position="56"/>
        <end position="248"/>
    </location>
</feature>
<evidence type="ECO:0000256" key="2">
    <source>
        <dbReference type="ARBA" id="ARBA00004236"/>
    </source>
</evidence>
<gene>
    <name evidence="18" type="ORF">DEHRE_12725</name>
</gene>
<dbReference type="InterPro" id="IPR012338">
    <property type="entry name" value="Beta-lactam/transpept-like"/>
</dbReference>
<evidence type="ECO:0000256" key="6">
    <source>
        <dbReference type="ARBA" id="ARBA00022670"/>
    </source>
</evidence>
<evidence type="ECO:0000256" key="3">
    <source>
        <dbReference type="ARBA" id="ARBA00007171"/>
    </source>
</evidence>
<dbReference type="Proteomes" id="UP000018934">
    <property type="component" value="Chromosome"/>
</dbReference>
<feature type="coiled-coil region" evidence="14">
    <location>
        <begin position="495"/>
        <end position="522"/>
    </location>
</feature>
<dbReference type="PANTHER" id="PTHR30627">
    <property type="entry name" value="PEPTIDOGLYCAN D,D-TRANSPEPTIDASE"/>
    <property type="match status" value="1"/>
</dbReference>
<keyword evidence="4" id="KW-1003">Cell membrane</keyword>
<dbReference type="Gene3D" id="3.90.1310.10">
    <property type="entry name" value="Penicillin-binding protein 2a (Domain 2)"/>
    <property type="match status" value="1"/>
</dbReference>
<proteinExistence type="inferred from homology"/>
<dbReference type="InterPro" id="IPR001460">
    <property type="entry name" value="PCN-bd_Tpept"/>
</dbReference>
<evidence type="ECO:0000256" key="1">
    <source>
        <dbReference type="ARBA" id="ARBA00004167"/>
    </source>
</evidence>
<keyword evidence="6" id="KW-0645">Protease</keyword>
<dbReference type="SUPFAM" id="SSF56601">
    <property type="entry name" value="beta-lactamase/transpeptidase-like"/>
    <property type="match status" value="1"/>
</dbReference>
<dbReference type="PANTHER" id="PTHR30627:SF2">
    <property type="entry name" value="PEPTIDOGLYCAN D,D-TRANSPEPTIDASE MRDA"/>
    <property type="match status" value="1"/>
</dbReference>
<evidence type="ECO:0000256" key="14">
    <source>
        <dbReference type="SAM" id="Coils"/>
    </source>
</evidence>
<evidence type="ECO:0000256" key="9">
    <source>
        <dbReference type="ARBA" id="ARBA00022960"/>
    </source>
</evidence>
<dbReference type="EMBL" id="CP007033">
    <property type="protein sequence ID" value="AHF10826.1"/>
    <property type="molecule type" value="Genomic_DNA"/>
</dbReference>
<name>A0ABM5P8G5_DEHRP</name>
<dbReference type="Pfam" id="PF03717">
    <property type="entry name" value="PBP_dimer"/>
    <property type="match status" value="1"/>
</dbReference>
<dbReference type="Pfam" id="PF00905">
    <property type="entry name" value="Transpeptidase"/>
    <property type="match status" value="1"/>
</dbReference>
<keyword evidence="14" id="KW-0175">Coiled coil</keyword>
<keyword evidence="19" id="KW-1185">Reference proteome</keyword>
<evidence type="ECO:0000256" key="10">
    <source>
        <dbReference type="ARBA" id="ARBA00022984"/>
    </source>
</evidence>
<comment type="similarity">
    <text evidence="3">Belongs to the transpeptidase family.</text>
</comment>
<organism evidence="18 19">
    <name type="scientific">Dehalobacter restrictus (strain DSM 9455 / PER-K23)</name>
    <dbReference type="NCBI Taxonomy" id="871738"/>
    <lineage>
        <taxon>Bacteria</taxon>
        <taxon>Bacillati</taxon>
        <taxon>Bacillota</taxon>
        <taxon>Clostridia</taxon>
        <taxon>Eubacteriales</taxon>
        <taxon>Desulfitobacteriaceae</taxon>
        <taxon>Dehalobacter</taxon>
    </lineage>
</organism>
<dbReference type="RefSeq" id="WP_025206116.1">
    <property type="nucleotide sequence ID" value="NZ_CP007033.1"/>
</dbReference>
<accession>A0ABM5P8G5</accession>
<evidence type="ECO:0000256" key="13">
    <source>
        <dbReference type="ARBA" id="ARBA00023316"/>
    </source>
</evidence>
<reference evidence="18 19" key="1">
    <citation type="journal article" date="2013" name="Stand. Genomic Sci.">
        <title>Complete genome sequence of Dehalobacter restrictus PER-K23(T.).</title>
        <authorList>
            <person name="Kruse T."/>
            <person name="Maillard J."/>
            <person name="Goodwin L."/>
            <person name="Woyke T."/>
            <person name="Teshima H."/>
            <person name="Bruce D."/>
            <person name="Detter C."/>
            <person name="Tapia R."/>
            <person name="Han C."/>
            <person name="Huntemann M."/>
            <person name="Wei C.L."/>
            <person name="Han J."/>
            <person name="Chen A."/>
            <person name="Kyrpides N."/>
            <person name="Szeto E."/>
            <person name="Markowitz V."/>
            <person name="Ivanova N."/>
            <person name="Pagani I."/>
            <person name="Pati A."/>
            <person name="Pitluck S."/>
            <person name="Nolan M."/>
            <person name="Holliger C."/>
            <person name="Smidt H."/>
        </authorList>
    </citation>
    <scope>NUCLEOTIDE SEQUENCE [LARGE SCALE GENOMIC DNA]</scope>
    <source>
        <strain evidence="19">DSM 9455</strain>
    </source>
</reference>
<dbReference type="NCBIfam" id="TIGR03423">
    <property type="entry name" value="pbp2_mrdA"/>
    <property type="match status" value="1"/>
</dbReference>
<evidence type="ECO:0000256" key="12">
    <source>
        <dbReference type="ARBA" id="ARBA00023136"/>
    </source>
</evidence>
<feature type="domain" description="Penicillin-binding protein transpeptidase" evidence="16">
    <location>
        <begin position="293"/>
        <end position="686"/>
    </location>
</feature>
<sequence length="692" mass="77062">MEERERQPYQRRLTWLSVVVILLFLILGFNLWWLQIAKASYYSNLAAGNVMKTVTTSAVRGEIVDSNNIVLAQSVPSFALTLDWTDLQKVNTNWKDVVANLAEYIKPYWPYPNQSVELITEDLLVMIRNQQWKSYKTVVILEDIPKELQAIIAEHSNELPGVSIEPIAERVYPQKTLLGQILGYVREISESEIEQFNEQAESNDDEYRYTQGDLVGKMGVEKSYDTWLRGSHGVEIVSVDGNARPIDKETLQEAQAGCTLQLTIDSKMQRVVENELDRVIKDIQKTHPDAQAGAAVVIDVNTGKILAMASRPFMDPNDLIGTISEETAQKYFSSEDAASFNRALTGTYPPGSTFKMITGMAALEAGVITPDDTFMDTMSSLGSPDVQSAGVAEWGGNNFGRVNLYSGLAHSSNIYFQIVGRRVYEKNPELIKKIANEFGLGVTSGVDLPYEAEGNVPSPAWKESYYKPYYDKKREEKLQEIGDKYAQLLASAKDQDEKNTLQHDKEDEIAQAEQEYKNNINEYVNWRLYDSFNSSIGQGANHYSILQMANYVATIVNGGKHYKPYVVDKILDPVTGKVVQQNQPEVLNEVSVSQQNIETIKKAMSEVTSGEGTAACLFRDIPEFTGGGKTGTAQIGSKGTSKEEAYNGMFVAFAPYDNPQIAFAGVVEYGGHGSETSGYVAKAAFKYHFGWK</sequence>
<evidence type="ECO:0000256" key="15">
    <source>
        <dbReference type="SAM" id="Phobius"/>
    </source>
</evidence>
<evidence type="ECO:0000256" key="5">
    <source>
        <dbReference type="ARBA" id="ARBA00022519"/>
    </source>
</evidence>
<keyword evidence="8" id="KW-0378">Hydrolase</keyword>
<evidence type="ECO:0000259" key="17">
    <source>
        <dbReference type="Pfam" id="PF03717"/>
    </source>
</evidence>
<evidence type="ECO:0000256" key="11">
    <source>
        <dbReference type="ARBA" id="ARBA00022989"/>
    </source>
</evidence>